<reference evidence="1 2" key="1">
    <citation type="journal article" date="2014" name="Genome Biol. Evol.">
        <title>The genome of the myxosporean Thelohanellus kitauei shows adaptations to nutrient acquisition within its fish host.</title>
        <authorList>
            <person name="Yang Y."/>
            <person name="Xiong J."/>
            <person name="Zhou Z."/>
            <person name="Huo F."/>
            <person name="Miao W."/>
            <person name="Ran C."/>
            <person name="Liu Y."/>
            <person name="Zhang J."/>
            <person name="Feng J."/>
            <person name="Wang M."/>
            <person name="Wang M."/>
            <person name="Wang L."/>
            <person name="Yao B."/>
        </authorList>
    </citation>
    <scope>NUCLEOTIDE SEQUENCE [LARGE SCALE GENOMIC DNA]</scope>
    <source>
        <strain evidence="1">Wuqing</strain>
    </source>
</reference>
<dbReference type="OrthoDB" id="10068017at2759"/>
<keyword evidence="2" id="KW-1185">Reference proteome</keyword>
<dbReference type="Proteomes" id="UP000031668">
    <property type="component" value="Unassembled WGS sequence"/>
</dbReference>
<evidence type="ECO:0000313" key="2">
    <source>
        <dbReference type="Proteomes" id="UP000031668"/>
    </source>
</evidence>
<sequence length="475" mass="55529">MAESDACLEKQIMELEDLIQDPEYAVLYYCPARTCKNCRCLEKFVAMHHWMGTNLGGPRHALLLLKLFQLRLSNLSKDLYKIADTSSENVDDPRWLREYLDMEKLEKYGNYIAETRRKLRFNGICSAARKNVLMYPKNFIHLILIFYFNLRNDLIAQGKLNLTQIHSLIPLEQLIYKNCCKNQCMKQLGFDFKIYSDLRSEGIFFESREKDPVEQLLNLEYLNGEICDKSIKCIVFICLEKLDIIRKKFAEETTHLHQENTQTTIETSQIANDNSRILETNTTAQSDSTSYEAMNTVNHHVTLNSDARNMDPSLVNYQEFVHPRTSTSQMFVQENDFSTLNPTTYLDDVNPLFQPTDQTTLNTSIQRHHNNGNSSQENFSLFEDINVINGDGRHPEFTWHDVDYNLNYTYLNYRQPLQDITNDIQNHNLRIAEFGEYFNIHPDSIFEMETSDEYQDETPISVTYEEMDSINTTES</sequence>
<dbReference type="AlphaFoldDB" id="A0A0C2MLF9"/>
<proteinExistence type="predicted"/>
<accession>A0A0C2MLF9</accession>
<organism evidence="1 2">
    <name type="scientific">Thelohanellus kitauei</name>
    <name type="common">Myxosporean</name>
    <dbReference type="NCBI Taxonomy" id="669202"/>
    <lineage>
        <taxon>Eukaryota</taxon>
        <taxon>Metazoa</taxon>
        <taxon>Cnidaria</taxon>
        <taxon>Myxozoa</taxon>
        <taxon>Myxosporea</taxon>
        <taxon>Bivalvulida</taxon>
        <taxon>Platysporina</taxon>
        <taxon>Myxobolidae</taxon>
        <taxon>Thelohanellus</taxon>
    </lineage>
</organism>
<gene>
    <name evidence="1" type="ORF">RF11_11564</name>
</gene>
<comment type="caution">
    <text evidence="1">The sequence shown here is derived from an EMBL/GenBank/DDBJ whole genome shotgun (WGS) entry which is preliminary data.</text>
</comment>
<dbReference type="EMBL" id="JWZT01003973">
    <property type="protein sequence ID" value="KII65170.1"/>
    <property type="molecule type" value="Genomic_DNA"/>
</dbReference>
<name>A0A0C2MLF9_THEKT</name>
<evidence type="ECO:0000313" key="1">
    <source>
        <dbReference type="EMBL" id="KII65170.1"/>
    </source>
</evidence>
<protein>
    <submittedName>
        <fullName evidence="1">Uncharacterized protein</fullName>
    </submittedName>
</protein>